<dbReference type="Proteomes" id="UP001367508">
    <property type="component" value="Unassembled WGS sequence"/>
</dbReference>
<comment type="caution">
    <text evidence="1">The sequence shown here is derived from an EMBL/GenBank/DDBJ whole genome shotgun (WGS) entry which is preliminary data.</text>
</comment>
<reference evidence="1 2" key="1">
    <citation type="submission" date="2024-01" db="EMBL/GenBank/DDBJ databases">
        <title>The genomes of 5 underutilized Papilionoideae crops provide insights into root nodulation and disease resistanc.</title>
        <authorList>
            <person name="Jiang F."/>
        </authorList>
    </citation>
    <scope>NUCLEOTIDE SEQUENCE [LARGE SCALE GENOMIC DNA]</scope>
    <source>
        <strain evidence="1">LVBAO_FW01</strain>
        <tissue evidence="1">Leaves</tissue>
    </source>
</reference>
<name>A0AAN9K0E8_CANGL</name>
<evidence type="ECO:0000313" key="2">
    <source>
        <dbReference type="Proteomes" id="UP001367508"/>
    </source>
</evidence>
<proteinExistence type="predicted"/>
<gene>
    <name evidence="1" type="ORF">VNO77_44854</name>
</gene>
<organism evidence="1 2">
    <name type="scientific">Canavalia gladiata</name>
    <name type="common">Sword bean</name>
    <name type="synonym">Dolichos gladiatus</name>
    <dbReference type="NCBI Taxonomy" id="3824"/>
    <lineage>
        <taxon>Eukaryota</taxon>
        <taxon>Viridiplantae</taxon>
        <taxon>Streptophyta</taxon>
        <taxon>Embryophyta</taxon>
        <taxon>Tracheophyta</taxon>
        <taxon>Spermatophyta</taxon>
        <taxon>Magnoliopsida</taxon>
        <taxon>eudicotyledons</taxon>
        <taxon>Gunneridae</taxon>
        <taxon>Pentapetalae</taxon>
        <taxon>rosids</taxon>
        <taxon>fabids</taxon>
        <taxon>Fabales</taxon>
        <taxon>Fabaceae</taxon>
        <taxon>Papilionoideae</taxon>
        <taxon>50 kb inversion clade</taxon>
        <taxon>NPAAA clade</taxon>
        <taxon>indigoferoid/millettioid clade</taxon>
        <taxon>Phaseoleae</taxon>
        <taxon>Canavalia</taxon>
    </lineage>
</organism>
<accession>A0AAN9K0E8</accession>
<dbReference type="AlphaFoldDB" id="A0AAN9K0E8"/>
<keyword evidence="2" id="KW-1185">Reference proteome</keyword>
<sequence>MPRRHAFSPPPSIISPPTWAKVGADFGFVSMLYEANDKIQDDEFWNMHDDETGAARIAVMGVGCEGNGFANQASLNILQYRHLEFVKVGICNAIEQTKTFGRGLCRSSESLLLARKKLDRIQAWDCDLVTGNTSLICIYLINVLFTREVLRLVEARSHIFYWWFLLDSTWNARSSHITGSTGYSQVLAIRLGKNSSMALETREARGYYRVILNMIAQAAYEYEHTNTLNHGNCFLLLMIEDGGASFEARDAEPCDRRLGYRGLGDGVGAQENS</sequence>
<dbReference type="EMBL" id="JAYMYQ010000011">
    <property type="protein sequence ID" value="KAK7306894.1"/>
    <property type="molecule type" value="Genomic_DNA"/>
</dbReference>
<evidence type="ECO:0000313" key="1">
    <source>
        <dbReference type="EMBL" id="KAK7306894.1"/>
    </source>
</evidence>
<protein>
    <submittedName>
        <fullName evidence="1">Uncharacterized protein</fullName>
    </submittedName>
</protein>